<dbReference type="RefSeq" id="WP_311628817.1">
    <property type="nucleotide sequence ID" value="NZ_JAVREN010000003.1"/>
</dbReference>
<dbReference type="InterPro" id="IPR029016">
    <property type="entry name" value="GAF-like_dom_sf"/>
</dbReference>
<name>A0ABU2L2V6_9ACTN</name>
<evidence type="ECO:0000256" key="2">
    <source>
        <dbReference type="ARBA" id="ARBA00012438"/>
    </source>
</evidence>
<dbReference type="Pfam" id="PF01590">
    <property type="entry name" value="GAF"/>
    <property type="match status" value="1"/>
</dbReference>
<reference evidence="11" key="1">
    <citation type="submission" date="2023-07" db="EMBL/GenBank/DDBJ databases">
        <title>30 novel species of actinomycetes from the DSMZ collection.</title>
        <authorList>
            <person name="Nouioui I."/>
        </authorList>
    </citation>
    <scope>NUCLEOTIDE SEQUENCE [LARGE SCALE GENOMIC DNA]</scope>
    <source>
        <strain evidence="11">DSM 44917</strain>
    </source>
</reference>
<dbReference type="Proteomes" id="UP001183388">
    <property type="component" value="Unassembled WGS sequence"/>
</dbReference>
<evidence type="ECO:0000256" key="7">
    <source>
        <dbReference type="ARBA" id="ARBA00022840"/>
    </source>
</evidence>
<dbReference type="PANTHER" id="PTHR24421:SF10">
    <property type="entry name" value="NITRATE_NITRITE SENSOR PROTEIN NARQ"/>
    <property type="match status" value="1"/>
</dbReference>
<keyword evidence="7" id="KW-0067">ATP-binding</keyword>
<protein>
    <recommendedName>
        <fullName evidence="2">histidine kinase</fullName>
        <ecNumber evidence="2">2.7.13.3</ecNumber>
    </recommendedName>
</protein>
<evidence type="ECO:0000259" key="9">
    <source>
        <dbReference type="PROSITE" id="PS50109"/>
    </source>
</evidence>
<dbReference type="InterPro" id="IPR050482">
    <property type="entry name" value="Sensor_HK_TwoCompSys"/>
</dbReference>
<gene>
    <name evidence="10" type="ORF">RM780_02870</name>
</gene>
<keyword evidence="4" id="KW-0808">Transferase</keyword>
<dbReference type="InterPro" id="IPR011712">
    <property type="entry name" value="Sig_transdc_His_kin_sub3_dim/P"/>
</dbReference>
<dbReference type="Gene3D" id="1.20.5.1930">
    <property type="match status" value="1"/>
</dbReference>
<dbReference type="InterPro" id="IPR003018">
    <property type="entry name" value="GAF"/>
</dbReference>
<keyword evidence="5" id="KW-0547">Nucleotide-binding</keyword>
<dbReference type="SUPFAM" id="SSF55874">
    <property type="entry name" value="ATPase domain of HSP90 chaperone/DNA topoisomerase II/histidine kinase"/>
    <property type="match status" value="1"/>
</dbReference>
<dbReference type="InterPro" id="IPR003594">
    <property type="entry name" value="HATPase_dom"/>
</dbReference>
<evidence type="ECO:0000313" key="10">
    <source>
        <dbReference type="EMBL" id="MDT0305905.1"/>
    </source>
</evidence>
<dbReference type="PANTHER" id="PTHR24421">
    <property type="entry name" value="NITRATE/NITRITE SENSOR PROTEIN NARX-RELATED"/>
    <property type="match status" value="1"/>
</dbReference>
<organism evidence="10 11">
    <name type="scientific">Streptomyces boetiae</name>
    <dbReference type="NCBI Taxonomy" id="3075541"/>
    <lineage>
        <taxon>Bacteria</taxon>
        <taxon>Bacillati</taxon>
        <taxon>Actinomycetota</taxon>
        <taxon>Actinomycetes</taxon>
        <taxon>Kitasatosporales</taxon>
        <taxon>Streptomycetaceae</taxon>
        <taxon>Streptomyces</taxon>
    </lineage>
</organism>
<accession>A0ABU2L2V6</accession>
<comment type="catalytic activity">
    <reaction evidence="1">
        <text>ATP + protein L-histidine = ADP + protein N-phospho-L-histidine.</text>
        <dbReference type="EC" id="2.7.13.3"/>
    </reaction>
</comment>
<dbReference type="CDD" id="cd16917">
    <property type="entry name" value="HATPase_UhpB-NarQ-NarX-like"/>
    <property type="match status" value="1"/>
</dbReference>
<evidence type="ECO:0000313" key="11">
    <source>
        <dbReference type="Proteomes" id="UP001183388"/>
    </source>
</evidence>
<dbReference type="Pfam" id="PF07730">
    <property type="entry name" value="HisKA_3"/>
    <property type="match status" value="1"/>
</dbReference>
<dbReference type="EMBL" id="JAVREN010000003">
    <property type="protein sequence ID" value="MDT0305905.1"/>
    <property type="molecule type" value="Genomic_DNA"/>
</dbReference>
<feature type="domain" description="Histidine kinase" evidence="9">
    <location>
        <begin position="293"/>
        <end position="380"/>
    </location>
</feature>
<keyword evidence="8" id="KW-0902">Two-component regulatory system</keyword>
<dbReference type="Pfam" id="PF02518">
    <property type="entry name" value="HATPase_c"/>
    <property type="match status" value="1"/>
</dbReference>
<evidence type="ECO:0000256" key="1">
    <source>
        <dbReference type="ARBA" id="ARBA00000085"/>
    </source>
</evidence>
<sequence>MDDDAAAALAASETLDRLVDERRRLTLLLDRSALLRRVADAAREAAGADVGMVGEPEGPGEVVLRGHSGVERPGLRDLVVPSGLGLGGKAAALLRPVWVPDYVLSPSITHDFDQPVAEEGLRAMVALPMRFGEHFTGVVYVGLRRQARFGDAAIARIQSVAEDGAEQLYVADRLEDRTQAALAAERERIAAGLHDSVGAMLFTAGAELRDLRTDPGLSPQVLARLRGVERRIAEAASLFRESLAGIDDAEPGRELHATLVADCRAFAERTGILARCVGVTPVPELDAERRRALVAVAREALLNVEKHARAGSVVVSLAGLDGGVSMAVADDGLGLADAPDPAWSSGRGLRAARERLERLGGTLSVVSDEDGGLTVRAWLP</sequence>
<evidence type="ECO:0000256" key="5">
    <source>
        <dbReference type="ARBA" id="ARBA00022741"/>
    </source>
</evidence>
<keyword evidence="6" id="KW-0418">Kinase</keyword>
<evidence type="ECO:0000256" key="4">
    <source>
        <dbReference type="ARBA" id="ARBA00022679"/>
    </source>
</evidence>
<dbReference type="EC" id="2.7.13.3" evidence="2"/>
<dbReference type="Gene3D" id="3.30.450.40">
    <property type="match status" value="1"/>
</dbReference>
<evidence type="ECO:0000256" key="6">
    <source>
        <dbReference type="ARBA" id="ARBA00022777"/>
    </source>
</evidence>
<dbReference type="InterPro" id="IPR036890">
    <property type="entry name" value="HATPase_C_sf"/>
</dbReference>
<evidence type="ECO:0000256" key="3">
    <source>
        <dbReference type="ARBA" id="ARBA00022553"/>
    </source>
</evidence>
<dbReference type="SUPFAM" id="SSF55781">
    <property type="entry name" value="GAF domain-like"/>
    <property type="match status" value="1"/>
</dbReference>
<dbReference type="InterPro" id="IPR005467">
    <property type="entry name" value="His_kinase_dom"/>
</dbReference>
<evidence type="ECO:0000256" key="8">
    <source>
        <dbReference type="ARBA" id="ARBA00023012"/>
    </source>
</evidence>
<dbReference type="PROSITE" id="PS50109">
    <property type="entry name" value="HIS_KIN"/>
    <property type="match status" value="1"/>
</dbReference>
<keyword evidence="3" id="KW-0597">Phosphoprotein</keyword>
<proteinExistence type="predicted"/>
<keyword evidence="11" id="KW-1185">Reference proteome</keyword>
<comment type="caution">
    <text evidence="10">The sequence shown here is derived from an EMBL/GenBank/DDBJ whole genome shotgun (WGS) entry which is preliminary data.</text>
</comment>
<dbReference type="Gene3D" id="3.30.565.10">
    <property type="entry name" value="Histidine kinase-like ATPase, C-terminal domain"/>
    <property type="match status" value="1"/>
</dbReference>
<dbReference type="SMART" id="SM00065">
    <property type="entry name" value="GAF"/>
    <property type="match status" value="1"/>
</dbReference>